<comment type="caution">
    <text evidence="1">The sequence shown here is derived from an EMBL/GenBank/DDBJ whole genome shotgun (WGS) entry which is preliminary data.</text>
</comment>
<dbReference type="Proteomes" id="UP000839535">
    <property type="component" value="Unassembled WGS sequence"/>
</dbReference>
<reference evidence="1 2" key="1">
    <citation type="submission" date="2018-07" db="EMBL/GenBank/DDBJ databases">
        <authorList>
            <consortium name="GenomeTrakr network: Whole genome sequencing for foodborne pathogen traceback"/>
        </authorList>
    </citation>
    <scope>NUCLEOTIDE SEQUENCE [LARGE SCALE GENOMIC DNA]</scope>
    <source>
        <strain evidence="1 2">NC_WHO_S053</strain>
    </source>
</reference>
<organism evidence="1 2">
    <name type="scientific">Salmonella enteritidis</name>
    <dbReference type="NCBI Taxonomy" id="149539"/>
    <lineage>
        <taxon>Bacteria</taxon>
        <taxon>Pseudomonadati</taxon>
        <taxon>Pseudomonadota</taxon>
        <taxon>Gammaproteobacteria</taxon>
        <taxon>Enterobacterales</taxon>
        <taxon>Enterobacteriaceae</taxon>
        <taxon>Salmonella</taxon>
    </lineage>
</organism>
<dbReference type="Pfam" id="PF20553">
    <property type="entry name" value="Methyltransf_35"/>
    <property type="match status" value="1"/>
</dbReference>
<name>A0A403FGN7_SALEN</name>
<sequence length="327" mass="38424">MSNSGKKINYSLRPAKNIERKMIRDTLIRLFPFGIFSQYQYIGFGSKYFVDFSIIHKYLHINKMISIEGDTTNRDRYYFNRPYECIDIKFGHSTVVLPKLDLSQKSIIWLDYDEAFSNYMLEDLSTLVSSLPSGSIVCLSYNSHPYNLQNLRNEYPDIAEGFYRKKFVDIFGEEHIPGDFDERGWSNKKTFSKFIRNVITSQINTILAGRNNIETSENDWLSTKQILYFDYADGAHMSTVGFVITSKQDNPLLESCKLHELSFFRDGQESYEINIPNLTSKEIRFLMEKMPRTEELKLDNTIFNSADVTEFQKNYRYYPSFMEIESF</sequence>
<dbReference type="InterPro" id="IPR046788">
    <property type="entry name" value="Methyltransf_35"/>
</dbReference>
<evidence type="ECO:0000313" key="2">
    <source>
        <dbReference type="Proteomes" id="UP000839535"/>
    </source>
</evidence>
<accession>A0A403FGN7</accession>
<proteinExistence type="predicted"/>
<protein>
    <submittedName>
        <fullName evidence="1">Uncharacterized protein</fullName>
    </submittedName>
</protein>
<gene>
    <name evidence="1" type="ORF">DTI44_12040</name>
</gene>
<dbReference type="AlphaFoldDB" id="A0A403FGN7"/>
<dbReference type="EMBL" id="RTTD01000020">
    <property type="protein sequence ID" value="MJY19102.1"/>
    <property type="molecule type" value="Genomic_DNA"/>
</dbReference>
<evidence type="ECO:0000313" key="1">
    <source>
        <dbReference type="EMBL" id="MJY19102.1"/>
    </source>
</evidence>